<dbReference type="EnsemblMetazoa" id="PPA41029.1">
    <property type="protein sequence ID" value="PPA41029.1"/>
    <property type="gene ID" value="WBGene00279398"/>
</dbReference>
<name>A0A2A6CN79_PRIPA</name>
<dbReference type="OrthoDB" id="41532at2759"/>
<accession>A0A2A6CN79</accession>
<dbReference type="Proteomes" id="UP000005239">
    <property type="component" value="Unassembled WGS sequence"/>
</dbReference>
<sequence>MGADRFKGFVSYGFYKGGFTTTKPAPAPMELAHEFQQIKLLDLSYERARLLEIAGAFAECTSIASQKLFAKIGYQVLREIRLDEFLGDDGKPVRTEPILL</sequence>
<dbReference type="AlphaFoldDB" id="A0A2A6CN79"/>
<protein>
    <submittedName>
        <fullName evidence="1">Uncharacterized protein</fullName>
    </submittedName>
</protein>
<organism evidence="1 2">
    <name type="scientific">Pristionchus pacificus</name>
    <name type="common">Parasitic nematode worm</name>
    <dbReference type="NCBI Taxonomy" id="54126"/>
    <lineage>
        <taxon>Eukaryota</taxon>
        <taxon>Metazoa</taxon>
        <taxon>Ecdysozoa</taxon>
        <taxon>Nematoda</taxon>
        <taxon>Chromadorea</taxon>
        <taxon>Rhabditida</taxon>
        <taxon>Rhabditina</taxon>
        <taxon>Diplogasteromorpha</taxon>
        <taxon>Diplogasteroidea</taxon>
        <taxon>Neodiplogasteridae</taxon>
        <taxon>Pristionchus</taxon>
    </lineage>
</organism>
<keyword evidence="2" id="KW-1185">Reference proteome</keyword>
<dbReference type="GO" id="GO:0008080">
    <property type="term" value="F:N-acetyltransferase activity"/>
    <property type="evidence" value="ECO:0000318"/>
    <property type="project" value="GO_Central"/>
</dbReference>
<reference evidence="1" key="2">
    <citation type="submission" date="2022-06" db="UniProtKB">
        <authorList>
            <consortium name="EnsemblMetazoa"/>
        </authorList>
    </citation>
    <scope>IDENTIFICATION</scope>
    <source>
        <strain evidence="1">PS312</strain>
    </source>
</reference>
<reference evidence="2" key="1">
    <citation type="journal article" date="2008" name="Nat. Genet.">
        <title>The Pristionchus pacificus genome provides a unique perspective on nematode lifestyle and parasitism.</title>
        <authorList>
            <person name="Dieterich C."/>
            <person name="Clifton S.W."/>
            <person name="Schuster L.N."/>
            <person name="Chinwalla A."/>
            <person name="Delehaunty K."/>
            <person name="Dinkelacker I."/>
            <person name="Fulton L."/>
            <person name="Fulton R."/>
            <person name="Godfrey J."/>
            <person name="Minx P."/>
            <person name="Mitreva M."/>
            <person name="Roeseler W."/>
            <person name="Tian H."/>
            <person name="Witte H."/>
            <person name="Yang S.P."/>
            <person name="Wilson R.K."/>
            <person name="Sommer R.J."/>
        </authorList>
    </citation>
    <scope>NUCLEOTIDE SEQUENCE [LARGE SCALE GENOMIC DNA]</scope>
    <source>
        <strain evidence="2">PS312</strain>
    </source>
</reference>
<proteinExistence type="predicted"/>
<accession>A0A8R1UXE9</accession>
<evidence type="ECO:0000313" key="2">
    <source>
        <dbReference type="Proteomes" id="UP000005239"/>
    </source>
</evidence>
<gene>
    <name evidence="1" type="primary">WBGene00279398</name>
</gene>
<dbReference type="Gene3D" id="3.40.630.30">
    <property type="match status" value="1"/>
</dbReference>
<evidence type="ECO:0000313" key="1">
    <source>
        <dbReference type="EnsemblMetazoa" id="PPA41029.1"/>
    </source>
</evidence>